<evidence type="ECO:0000313" key="3">
    <source>
        <dbReference type="EMBL" id="MDQ0178240.1"/>
    </source>
</evidence>
<dbReference type="PANTHER" id="PTHR14969:SF13">
    <property type="entry name" value="AT30094P"/>
    <property type="match status" value="1"/>
</dbReference>
<gene>
    <name evidence="3" type="ORF">J2S08_004144</name>
</gene>
<feature type="domain" description="Phosphatidic acid phosphatase type 2/haloperoxidase" evidence="2">
    <location>
        <begin position="92"/>
        <end position="206"/>
    </location>
</feature>
<dbReference type="InterPro" id="IPR036938">
    <property type="entry name" value="PAP2/HPO_sf"/>
</dbReference>
<dbReference type="PANTHER" id="PTHR14969">
    <property type="entry name" value="SPHINGOSINE-1-PHOSPHATE PHOSPHOHYDROLASE"/>
    <property type="match status" value="1"/>
</dbReference>
<keyword evidence="1" id="KW-0812">Transmembrane</keyword>
<feature type="transmembrane region" description="Helical" evidence="1">
    <location>
        <begin position="94"/>
        <end position="115"/>
    </location>
</feature>
<protein>
    <submittedName>
        <fullName evidence="3">Undecaprenyl-diphosphatase</fullName>
        <ecNumber evidence="3">3.6.1.27</ecNumber>
    </submittedName>
</protein>
<dbReference type="CDD" id="cd03392">
    <property type="entry name" value="PAP2_like_2"/>
    <property type="match status" value="1"/>
</dbReference>
<feature type="transmembrane region" description="Helical" evidence="1">
    <location>
        <begin position="64"/>
        <end position="87"/>
    </location>
</feature>
<keyword evidence="3" id="KW-0378">Hydrolase</keyword>
<dbReference type="EMBL" id="JAUSTT010000037">
    <property type="protein sequence ID" value="MDQ0178240.1"/>
    <property type="molecule type" value="Genomic_DNA"/>
</dbReference>
<evidence type="ECO:0000259" key="2">
    <source>
        <dbReference type="SMART" id="SM00014"/>
    </source>
</evidence>
<reference evidence="3 4" key="1">
    <citation type="submission" date="2023-07" db="EMBL/GenBank/DDBJ databases">
        <title>Genomic Encyclopedia of Type Strains, Phase IV (KMG-IV): sequencing the most valuable type-strain genomes for metagenomic binning, comparative biology and taxonomic classification.</title>
        <authorList>
            <person name="Goeker M."/>
        </authorList>
    </citation>
    <scope>NUCLEOTIDE SEQUENCE [LARGE SCALE GENOMIC DNA]</scope>
    <source>
        <strain evidence="3 4">DSM 23837</strain>
    </source>
</reference>
<evidence type="ECO:0000256" key="1">
    <source>
        <dbReference type="SAM" id="Phobius"/>
    </source>
</evidence>
<dbReference type="SMART" id="SM00014">
    <property type="entry name" value="acidPPc"/>
    <property type="match status" value="1"/>
</dbReference>
<organism evidence="3 4">
    <name type="scientific">Bacillus chungangensis</name>
    <dbReference type="NCBI Taxonomy" id="587633"/>
    <lineage>
        <taxon>Bacteria</taxon>
        <taxon>Bacillati</taxon>
        <taxon>Bacillota</taxon>
        <taxon>Bacilli</taxon>
        <taxon>Bacillales</taxon>
        <taxon>Bacillaceae</taxon>
        <taxon>Bacillus</taxon>
    </lineage>
</organism>
<evidence type="ECO:0000313" key="4">
    <source>
        <dbReference type="Proteomes" id="UP001223586"/>
    </source>
</evidence>
<dbReference type="Proteomes" id="UP001223586">
    <property type="component" value="Unassembled WGS sequence"/>
</dbReference>
<dbReference type="Pfam" id="PF01569">
    <property type="entry name" value="PAP2"/>
    <property type="match status" value="1"/>
</dbReference>
<proteinExistence type="predicted"/>
<feature type="transmembrane region" description="Helical" evidence="1">
    <location>
        <begin position="165"/>
        <end position="185"/>
    </location>
</feature>
<comment type="caution">
    <text evidence="3">The sequence shown here is derived from an EMBL/GenBank/DDBJ whole genome shotgun (WGS) entry which is preliminary data.</text>
</comment>
<accession>A0ABT9WY63</accession>
<dbReference type="Gene3D" id="1.20.144.10">
    <property type="entry name" value="Phosphatidic acid phosphatase type 2/haloperoxidase"/>
    <property type="match status" value="2"/>
</dbReference>
<keyword evidence="1" id="KW-1133">Transmembrane helix</keyword>
<sequence>MMEEKKHPIVSLLLLLLILGTCTWVFVSIAKDFEAAHIRQFDYSIIQYVQGFISEPITNLVLKITFLGSSIGIAIITFVFSLILVLFRKYLFGIYLLMSVAVGYVGLNTVLKHIFQRERPSILRLVEEHGFSFPSGHSMGTMVLFGTLLLILFKLSKSASVRVIGVIAALSIILIIGLTRVYLGVHYPTDIVGGYTAGIVWLTISVVMFNQIEKRTQKQDKLLFVNNRY</sequence>
<dbReference type="RefSeq" id="WP_307232886.1">
    <property type="nucleotide sequence ID" value="NZ_JAUSTT010000037.1"/>
</dbReference>
<feature type="transmembrane region" description="Helical" evidence="1">
    <location>
        <begin position="191"/>
        <end position="209"/>
    </location>
</feature>
<dbReference type="GO" id="GO:0050380">
    <property type="term" value="F:undecaprenyl-diphosphatase activity"/>
    <property type="evidence" value="ECO:0007669"/>
    <property type="project" value="UniProtKB-EC"/>
</dbReference>
<name>A0ABT9WY63_9BACI</name>
<feature type="transmembrane region" description="Helical" evidence="1">
    <location>
        <begin position="135"/>
        <end position="153"/>
    </location>
</feature>
<keyword evidence="4" id="KW-1185">Reference proteome</keyword>
<dbReference type="EC" id="3.6.1.27" evidence="3"/>
<dbReference type="InterPro" id="IPR000326">
    <property type="entry name" value="PAP2/HPO"/>
</dbReference>
<keyword evidence="1" id="KW-0472">Membrane</keyword>
<dbReference type="SUPFAM" id="SSF48317">
    <property type="entry name" value="Acid phosphatase/Vanadium-dependent haloperoxidase"/>
    <property type="match status" value="1"/>
</dbReference>